<keyword evidence="2" id="KW-1185">Reference proteome</keyword>
<protein>
    <submittedName>
        <fullName evidence="1">Uncharacterized protein</fullName>
    </submittedName>
</protein>
<evidence type="ECO:0000313" key="1">
    <source>
        <dbReference type="EMBL" id="MBW0482165.1"/>
    </source>
</evidence>
<organism evidence="1 2">
    <name type="scientific">Austropuccinia psidii MF-1</name>
    <dbReference type="NCBI Taxonomy" id="1389203"/>
    <lineage>
        <taxon>Eukaryota</taxon>
        <taxon>Fungi</taxon>
        <taxon>Dikarya</taxon>
        <taxon>Basidiomycota</taxon>
        <taxon>Pucciniomycotina</taxon>
        <taxon>Pucciniomycetes</taxon>
        <taxon>Pucciniales</taxon>
        <taxon>Sphaerophragmiaceae</taxon>
        <taxon>Austropuccinia</taxon>
    </lineage>
</organism>
<name>A0A9Q3CFE7_9BASI</name>
<dbReference type="AlphaFoldDB" id="A0A9Q3CFE7"/>
<dbReference type="Proteomes" id="UP000765509">
    <property type="component" value="Unassembled WGS sequence"/>
</dbReference>
<proteinExistence type="predicted"/>
<evidence type="ECO:0000313" key="2">
    <source>
        <dbReference type="Proteomes" id="UP000765509"/>
    </source>
</evidence>
<accession>A0A9Q3CFE7</accession>
<gene>
    <name evidence="1" type="ORF">O181_021880</name>
</gene>
<dbReference type="EMBL" id="AVOT02006674">
    <property type="protein sequence ID" value="MBW0482165.1"/>
    <property type="molecule type" value="Genomic_DNA"/>
</dbReference>
<reference evidence="1" key="1">
    <citation type="submission" date="2021-03" db="EMBL/GenBank/DDBJ databases">
        <title>Draft genome sequence of rust myrtle Austropuccinia psidii MF-1, a brazilian biotype.</title>
        <authorList>
            <person name="Quecine M.C."/>
            <person name="Pachon D.M.R."/>
            <person name="Bonatelli M.L."/>
            <person name="Correr F.H."/>
            <person name="Franceschini L.M."/>
            <person name="Leite T.F."/>
            <person name="Margarido G.R.A."/>
            <person name="Almeida C.A."/>
            <person name="Ferrarezi J.A."/>
            <person name="Labate C.A."/>
        </authorList>
    </citation>
    <scope>NUCLEOTIDE SEQUENCE</scope>
    <source>
        <strain evidence="1">MF-1</strain>
    </source>
</reference>
<comment type="caution">
    <text evidence="1">The sequence shown here is derived from an EMBL/GenBank/DDBJ whole genome shotgun (WGS) entry which is preliminary data.</text>
</comment>
<sequence length="94" mass="10263">MIAKASSTRQLALMKVEASAIILYHFYEANETFLSPGLWQRYQVSASQSATANQTIPSAKDRSFKAWKANWAGIGSSARQAIILGILQPRGPPP</sequence>